<protein>
    <submittedName>
        <fullName evidence="4">Glycosyl transferase group 1</fullName>
    </submittedName>
</protein>
<organism evidence="4 5">
    <name type="scientific">Rippkaea orientalis (strain PCC 8801 / RF-1)</name>
    <name type="common">Cyanothece sp. (strain PCC 8801)</name>
    <dbReference type="NCBI Taxonomy" id="41431"/>
    <lineage>
        <taxon>Bacteria</taxon>
        <taxon>Bacillati</taxon>
        <taxon>Cyanobacteriota</taxon>
        <taxon>Cyanophyceae</taxon>
        <taxon>Oscillatoriophycideae</taxon>
        <taxon>Chroococcales</taxon>
        <taxon>Aphanothecaceae</taxon>
        <taxon>Rippkaea</taxon>
        <taxon>Rippkaea orientalis</taxon>
    </lineage>
</organism>
<dbReference type="OrthoDB" id="9797829at2"/>
<evidence type="ECO:0000313" key="5">
    <source>
        <dbReference type="Proteomes" id="UP000008204"/>
    </source>
</evidence>
<dbReference type="Proteomes" id="UP000008204">
    <property type="component" value="Chromosome"/>
</dbReference>
<sequence length="442" mass="50149">MKQCTVVIDGVFFQFNQTGIARVWRSLLEEWANTEFGDNLLVLDRSNTAPKVSGITYKQIQPYDYRYSALDCTILQGVCDQMGADIFISSYYTTPLSTPTVFMAYDMVPEVMQFDLNELCWQEKHRGILYSSRYLAISENTAKDLTHFFPQISPELVTVAYCGVNASFTPPSTEEVAKFKRQYNFNKPYFLLVGSRLSLKGYKNAILLFKAISQLDNRQEMAIVCIGGEPQLETELANLSQDIEVHLLTLEDAELRLAYGGAIALVYPSKYEGFGLPIVEAMACGCPVITCHNSSIPEVAGKAALYVEENNVEQAIEVLQLIQKPEIRHQLIELGLEQAKQFSWEKMADIIADILQKTAFEYRNKPPSRSTLIWQAFRQEQSYRQQETTLAEKVNQLTQQNQDLLKLIDDLEEKNASLSTTKSAIRQLARTFLNRLGSSRLM</sequence>
<dbReference type="GO" id="GO:0009103">
    <property type="term" value="P:lipopolysaccharide biosynthetic process"/>
    <property type="evidence" value="ECO:0007669"/>
    <property type="project" value="TreeGrafter"/>
</dbReference>
<dbReference type="GO" id="GO:0016757">
    <property type="term" value="F:glycosyltransferase activity"/>
    <property type="evidence" value="ECO:0007669"/>
    <property type="project" value="InterPro"/>
</dbReference>
<dbReference type="AlphaFoldDB" id="B7JW83"/>
<reference evidence="5" key="1">
    <citation type="journal article" date="2011" name="MBio">
        <title>Novel metabolic attributes of the genus Cyanothece, comprising a group of unicellular nitrogen-fixing Cyanobacteria.</title>
        <authorList>
            <person name="Bandyopadhyay A."/>
            <person name="Elvitigala T."/>
            <person name="Welsh E."/>
            <person name="Stockel J."/>
            <person name="Liberton M."/>
            <person name="Min H."/>
            <person name="Sherman L.A."/>
            <person name="Pakrasi H.B."/>
        </authorList>
    </citation>
    <scope>NUCLEOTIDE SEQUENCE [LARGE SCALE GENOMIC DNA]</scope>
    <source>
        <strain evidence="5">PCC 8801</strain>
    </source>
</reference>
<dbReference type="PANTHER" id="PTHR46401:SF2">
    <property type="entry name" value="GLYCOSYLTRANSFERASE WBBK-RELATED"/>
    <property type="match status" value="1"/>
</dbReference>
<dbReference type="eggNOG" id="COG0438">
    <property type="taxonomic scope" value="Bacteria"/>
</dbReference>
<accession>B7JW83</accession>
<dbReference type="SUPFAM" id="SSF53756">
    <property type="entry name" value="UDP-Glycosyltransferase/glycogen phosphorylase"/>
    <property type="match status" value="1"/>
</dbReference>
<feature type="domain" description="Glycosyl transferase family 1" evidence="3">
    <location>
        <begin position="180"/>
        <end position="333"/>
    </location>
</feature>
<evidence type="ECO:0000313" key="4">
    <source>
        <dbReference type="EMBL" id="ACK66928.1"/>
    </source>
</evidence>
<dbReference type="PANTHER" id="PTHR46401">
    <property type="entry name" value="GLYCOSYLTRANSFERASE WBBK-RELATED"/>
    <property type="match status" value="1"/>
</dbReference>
<feature type="coiled-coil region" evidence="2">
    <location>
        <begin position="394"/>
        <end position="428"/>
    </location>
</feature>
<evidence type="ECO:0000256" key="1">
    <source>
        <dbReference type="ARBA" id="ARBA00022679"/>
    </source>
</evidence>
<dbReference type="Gene3D" id="3.40.50.2000">
    <property type="entry name" value="Glycogen Phosphorylase B"/>
    <property type="match status" value="1"/>
</dbReference>
<keyword evidence="2" id="KW-0175">Coiled coil</keyword>
<keyword evidence="1 4" id="KW-0808">Transferase</keyword>
<name>B7JW83_RIPO1</name>
<evidence type="ECO:0000259" key="3">
    <source>
        <dbReference type="Pfam" id="PF00534"/>
    </source>
</evidence>
<dbReference type="HOGENOM" id="CLU_009583_27_3_3"/>
<dbReference type="CAZy" id="GT4">
    <property type="family name" value="Glycosyltransferase Family 4"/>
</dbReference>
<keyword evidence="5" id="KW-1185">Reference proteome</keyword>
<evidence type="ECO:0000256" key="2">
    <source>
        <dbReference type="SAM" id="Coils"/>
    </source>
</evidence>
<gene>
    <name evidence="4" type="ordered locus">PCC8801_2932</name>
</gene>
<dbReference type="Pfam" id="PF00534">
    <property type="entry name" value="Glycos_transf_1"/>
    <property type="match status" value="1"/>
</dbReference>
<dbReference type="STRING" id="41431.PCC8801_2932"/>
<dbReference type="EMBL" id="CP001287">
    <property type="protein sequence ID" value="ACK66928.1"/>
    <property type="molecule type" value="Genomic_DNA"/>
</dbReference>
<proteinExistence type="predicted"/>
<dbReference type="RefSeq" id="WP_012596194.1">
    <property type="nucleotide sequence ID" value="NC_011726.1"/>
</dbReference>
<dbReference type="KEGG" id="cyp:PCC8801_2932"/>
<dbReference type="CDD" id="cd03809">
    <property type="entry name" value="GT4_MtfB-like"/>
    <property type="match status" value="1"/>
</dbReference>
<dbReference type="InterPro" id="IPR001296">
    <property type="entry name" value="Glyco_trans_1"/>
</dbReference>